<proteinExistence type="inferred from homology"/>
<feature type="domain" description="Phosphate acetyl/butaryl transferase" evidence="5">
    <location>
        <begin position="5"/>
        <end position="317"/>
    </location>
</feature>
<dbReference type="PIRSF" id="PIRSF000428">
    <property type="entry name" value="P_Ac_trans"/>
    <property type="match status" value="1"/>
</dbReference>
<protein>
    <recommendedName>
        <fullName evidence="2">phosphate acetyltransferase</fullName>
        <ecNumber evidence="2">2.3.1.8</ecNumber>
    </recommendedName>
</protein>
<sequence length="323" mass="34370">MIDALLAGASVRSSRIAFPDATDPRTIHAVRRCMDAGLCIPTLVGRTADIMLKASFEGISLDGIAIVDPTHEDNLIACSAFLHDRRKDKGLTADMARDLALNPLYTAGWLLHENHVDGVVAGSLSTTGDVLRAGITTVGLAPSNSTVSSFFLMIGERSTFVFADCGVVPDPTEAQLVDIATAAADNYRRILDDDPRVAFLSFSTKGSASHPSVDKVRHAFLRFRERNPSVIADGELQVDAAIVEHVAATKAPDSPLEGRANVLIFPDLNSGNIAYKLSQRLGGMIALGPIVQGLRKPYCDLSRGCTADDIVLVSAITSLMTDA</sequence>
<evidence type="ECO:0000313" key="6">
    <source>
        <dbReference type="EMBL" id="OJX57396.1"/>
    </source>
</evidence>
<dbReference type="PANTHER" id="PTHR43356:SF1">
    <property type="entry name" value="PHOSPHATE ACETYLTRANSFERASE EUTD"/>
    <property type="match status" value="1"/>
</dbReference>
<evidence type="ECO:0000256" key="2">
    <source>
        <dbReference type="ARBA" id="ARBA00012707"/>
    </source>
</evidence>
<dbReference type="InterPro" id="IPR042113">
    <property type="entry name" value="P_AcTrfase_dom1"/>
</dbReference>
<dbReference type="EMBL" id="MKVH01000024">
    <property type="protein sequence ID" value="OJX57396.1"/>
    <property type="molecule type" value="Genomic_DNA"/>
</dbReference>
<evidence type="ECO:0000256" key="1">
    <source>
        <dbReference type="ARBA" id="ARBA00005656"/>
    </source>
</evidence>
<dbReference type="InterPro" id="IPR004614">
    <property type="entry name" value="P_AcTrfase"/>
</dbReference>
<comment type="caution">
    <text evidence="6">The sequence shown here is derived from an EMBL/GenBank/DDBJ whole genome shotgun (WGS) entry which is preliminary data.</text>
</comment>
<dbReference type="InterPro" id="IPR042112">
    <property type="entry name" value="P_AcTrfase_dom2"/>
</dbReference>
<keyword evidence="4" id="KW-0012">Acyltransferase</keyword>
<reference evidence="6 7" key="1">
    <citation type="submission" date="2016-09" db="EMBL/GenBank/DDBJ databases">
        <title>Genome-resolved meta-omics ties microbial dynamics to process performance in biotechnology for thiocyanate degradation.</title>
        <authorList>
            <person name="Kantor R.S."/>
            <person name="Huddy R.J."/>
            <person name="Iyer R."/>
            <person name="Thomas B.C."/>
            <person name="Brown C.T."/>
            <person name="Anantharaman K."/>
            <person name="Tringe S."/>
            <person name="Hettich R.L."/>
            <person name="Harrison S.T."/>
            <person name="Banfield J.F."/>
        </authorList>
    </citation>
    <scope>NUCLEOTIDE SEQUENCE [LARGE SCALE GENOMIC DNA]</scope>
    <source>
        <strain evidence="6">59-99</strain>
    </source>
</reference>
<gene>
    <name evidence="6" type="ORF">BGO89_12620</name>
</gene>
<dbReference type="Gene3D" id="3.40.50.10950">
    <property type="match status" value="1"/>
</dbReference>
<dbReference type="EC" id="2.3.1.8" evidence="2"/>
<accession>A0A1M3KY75</accession>
<evidence type="ECO:0000259" key="5">
    <source>
        <dbReference type="Pfam" id="PF01515"/>
    </source>
</evidence>
<dbReference type="Pfam" id="PF01515">
    <property type="entry name" value="PTA_PTB"/>
    <property type="match status" value="1"/>
</dbReference>
<name>A0A1M3KY75_9BACT</name>
<dbReference type="AlphaFoldDB" id="A0A1M3KY75"/>
<keyword evidence="3 6" id="KW-0808">Transferase</keyword>
<dbReference type="Proteomes" id="UP000184233">
    <property type="component" value="Unassembled WGS sequence"/>
</dbReference>
<dbReference type="InterPro" id="IPR012147">
    <property type="entry name" value="P_Ac_Bu_trans"/>
</dbReference>
<evidence type="ECO:0000256" key="3">
    <source>
        <dbReference type="ARBA" id="ARBA00022679"/>
    </source>
</evidence>
<dbReference type="SUPFAM" id="SSF53659">
    <property type="entry name" value="Isocitrate/Isopropylmalate dehydrogenase-like"/>
    <property type="match status" value="1"/>
</dbReference>
<dbReference type="InterPro" id="IPR002505">
    <property type="entry name" value="PTA_PTB"/>
</dbReference>
<dbReference type="InterPro" id="IPR050500">
    <property type="entry name" value="Phos_Acetyltrans/Butyryltrans"/>
</dbReference>
<dbReference type="NCBIfam" id="TIGR00651">
    <property type="entry name" value="pta"/>
    <property type="match status" value="1"/>
</dbReference>
<dbReference type="GO" id="GO:0008959">
    <property type="term" value="F:phosphate acetyltransferase activity"/>
    <property type="evidence" value="ECO:0007669"/>
    <property type="project" value="UniProtKB-EC"/>
</dbReference>
<organism evidence="6 7">
    <name type="scientific">Candidatus Kapaibacterium thiocyanatum</name>
    <dbReference type="NCBI Taxonomy" id="1895771"/>
    <lineage>
        <taxon>Bacteria</taxon>
        <taxon>Pseudomonadati</taxon>
        <taxon>Candidatus Kapaibacteriota</taxon>
        <taxon>Candidatus Kapaibacteriia</taxon>
        <taxon>Candidatus Kapaibacteriales</taxon>
        <taxon>Candidatus Kapaibacteriaceae</taxon>
        <taxon>Candidatus Kapaibacterium</taxon>
    </lineage>
</organism>
<dbReference type="PANTHER" id="PTHR43356">
    <property type="entry name" value="PHOSPHATE ACETYLTRANSFERASE"/>
    <property type="match status" value="1"/>
</dbReference>
<dbReference type="STRING" id="1895771.BGO89_12620"/>
<dbReference type="NCBIfam" id="NF007233">
    <property type="entry name" value="PRK09653.1"/>
    <property type="match status" value="1"/>
</dbReference>
<evidence type="ECO:0000256" key="4">
    <source>
        <dbReference type="ARBA" id="ARBA00023315"/>
    </source>
</evidence>
<evidence type="ECO:0000313" key="7">
    <source>
        <dbReference type="Proteomes" id="UP000184233"/>
    </source>
</evidence>
<comment type="similarity">
    <text evidence="1">Belongs to the phosphate acetyltransferase and butyryltransferase family.</text>
</comment>
<dbReference type="Gene3D" id="3.40.50.10750">
    <property type="entry name" value="Isocitrate/Isopropylmalate dehydrogenase-like"/>
    <property type="match status" value="1"/>
</dbReference>